<comment type="caution">
    <text evidence="1">The sequence shown here is derived from an EMBL/GenBank/DDBJ whole genome shotgun (WGS) entry which is preliminary data.</text>
</comment>
<evidence type="ECO:0000313" key="1">
    <source>
        <dbReference type="EMBL" id="MPN64696.1"/>
    </source>
</evidence>
<gene>
    <name evidence="1" type="ORF">SDC9_212472</name>
</gene>
<sequence>MTDIFIIDFIEGKIEAKGKHKGRQERFDLFGKLANKLIGLINPKRLQVRAEGDVCKIPHQEDLFHQDQNAVRMLLPLHLKGVRFP</sequence>
<proteinExistence type="predicted"/>
<dbReference type="EMBL" id="VSSQ01145923">
    <property type="protein sequence ID" value="MPN64696.1"/>
    <property type="molecule type" value="Genomic_DNA"/>
</dbReference>
<name>A0A645JMT5_9ZZZZ</name>
<protein>
    <submittedName>
        <fullName evidence="1">Uncharacterized protein</fullName>
    </submittedName>
</protein>
<organism evidence="1">
    <name type="scientific">bioreactor metagenome</name>
    <dbReference type="NCBI Taxonomy" id="1076179"/>
    <lineage>
        <taxon>unclassified sequences</taxon>
        <taxon>metagenomes</taxon>
        <taxon>ecological metagenomes</taxon>
    </lineage>
</organism>
<accession>A0A645JMT5</accession>
<dbReference type="AlphaFoldDB" id="A0A645JMT5"/>
<reference evidence="1" key="1">
    <citation type="submission" date="2019-08" db="EMBL/GenBank/DDBJ databases">
        <authorList>
            <person name="Kucharzyk K."/>
            <person name="Murdoch R.W."/>
            <person name="Higgins S."/>
            <person name="Loffler F."/>
        </authorList>
    </citation>
    <scope>NUCLEOTIDE SEQUENCE</scope>
</reference>